<organism evidence="2 3">
    <name type="scientific">Chlamydomonas eustigma</name>
    <dbReference type="NCBI Taxonomy" id="1157962"/>
    <lineage>
        <taxon>Eukaryota</taxon>
        <taxon>Viridiplantae</taxon>
        <taxon>Chlorophyta</taxon>
        <taxon>core chlorophytes</taxon>
        <taxon>Chlorophyceae</taxon>
        <taxon>CS clade</taxon>
        <taxon>Chlamydomonadales</taxon>
        <taxon>Chlamydomonadaceae</taxon>
        <taxon>Chlamydomonas</taxon>
    </lineage>
</organism>
<name>A0A250WPQ7_9CHLO</name>
<dbReference type="STRING" id="1157962.A0A250WPQ7"/>
<accession>A0A250WPQ7</accession>
<feature type="compositionally biased region" description="Low complexity" evidence="1">
    <location>
        <begin position="60"/>
        <end position="73"/>
    </location>
</feature>
<reference evidence="2 3" key="1">
    <citation type="submission" date="2017-08" db="EMBL/GenBank/DDBJ databases">
        <title>Acidophilic green algal genome provides insights into adaptation to an acidic environment.</title>
        <authorList>
            <person name="Hirooka S."/>
            <person name="Hirose Y."/>
            <person name="Kanesaki Y."/>
            <person name="Higuchi S."/>
            <person name="Fujiwara T."/>
            <person name="Onuma R."/>
            <person name="Era A."/>
            <person name="Ohbayashi R."/>
            <person name="Uzuka A."/>
            <person name="Nozaki H."/>
            <person name="Yoshikawa H."/>
            <person name="Miyagishima S.Y."/>
        </authorList>
    </citation>
    <scope>NUCLEOTIDE SEQUENCE [LARGE SCALE GENOMIC DNA]</scope>
    <source>
        <strain evidence="2 3">NIES-2499</strain>
    </source>
</reference>
<dbReference type="Proteomes" id="UP000232323">
    <property type="component" value="Unassembled WGS sequence"/>
</dbReference>
<dbReference type="EMBL" id="BEGY01000001">
    <property type="protein sequence ID" value="GAX72803.1"/>
    <property type="molecule type" value="Genomic_DNA"/>
</dbReference>
<dbReference type="OrthoDB" id="2017681at2759"/>
<protein>
    <submittedName>
        <fullName evidence="2">Uncharacterized protein</fullName>
    </submittedName>
</protein>
<evidence type="ECO:0000313" key="2">
    <source>
        <dbReference type="EMBL" id="GAX72803.1"/>
    </source>
</evidence>
<evidence type="ECO:0000256" key="1">
    <source>
        <dbReference type="SAM" id="MobiDB-lite"/>
    </source>
</evidence>
<sequence length="565" mass="61082">MLSSELVQDLLTRQRYVTEACLARQLSRHASTTSYRNFIRRHLFVPATTQGLTNASGDASTSSSSRPHSTAGSRPAFLICSQSNLLRRLMSLADATSVGEVLAEELNNPLSEEDCCFLISAALEKGNIQLAISVHSAMRAARRPQPTASSSTFSWPPSTNKSTSTLVLGLCQQIAITEASRTISDIRVQGILRHEDISFGKVITSPLAPGRTLTVAQPQEGFKLVADAYSKYEYEIFTGRVVSINSEAIPSLANNPFFKVARALGLQRSAAAAAVHTLTIQAPDGTSRTFRCATETSEVPAQASERVTVVSCPFKNSKKGNRPIFSATPPGWGPGEAMQATNHVTGVITPLLQPPVSSTTQTGIIPAWLLPAAVLLAGGDAVSSVIDPALPAMIAAGSITAIGTLIAGSTVIVPRLKQLSDRDVSLEYIRQQLLGQYAGLVNKSDNVTKEALEEVRVLARLWQLQTKMESVGNTASAYEARIKKVTMARESIEARLKLKLDLLDGYSRVMNMIEIEVEMDIAVPDAELLGIEEQLVRLEELEGLKEDWVNQAEAREEVEKLLKSM</sequence>
<feature type="region of interest" description="Disordered" evidence="1">
    <location>
        <begin position="53"/>
        <end position="73"/>
    </location>
</feature>
<proteinExistence type="predicted"/>
<keyword evidence="3" id="KW-1185">Reference proteome</keyword>
<comment type="caution">
    <text evidence="2">The sequence shown here is derived from an EMBL/GenBank/DDBJ whole genome shotgun (WGS) entry which is preliminary data.</text>
</comment>
<dbReference type="AlphaFoldDB" id="A0A250WPQ7"/>
<dbReference type="PANTHER" id="PTHR37381:SF1">
    <property type="entry name" value="PENTATRICOPEPTIDE REPEAT (PPR) SUPERFAMILY PROTEIN"/>
    <property type="match status" value="1"/>
</dbReference>
<dbReference type="PANTHER" id="PTHR37381">
    <property type="entry name" value="PENTATRICOPEPTIDE REPEAT (PPR) SUPERFAMILY PROTEIN"/>
    <property type="match status" value="1"/>
</dbReference>
<gene>
    <name evidence="2" type="ORF">CEUSTIGMA_g258.t1</name>
</gene>
<evidence type="ECO:0000313" key="3">
    <source>
        <dbReference type="Proteomes" id="UP000232323"/>
    </source>
</evidence>